<dbReference type="Gene3D" id="3.50.50.60">
    <property type="entry name" value="FAD/NAD(P)-binding domain"/>
    <property type="match status" value="1"/>
</dbReference>
<gene>
    <name evidence="7" type="ORF">BO97DRAFT_472955</name>
</gene>
<keyword evidence="2" id="KW-0285">Flavoprotein</keyword>
<dbReference type="InterPro" id="IPR002938">
    <property type="entry name" value="FAD-bd"/>
</dbReference>
<evidence type="ECO:0000256" key="2">
    <source>
        <dbReference type="ARBA" id="ARBA00022630"/>
    </source>
</evidence>
<evidence type="ECO:0000259" key="6">
    <source>
        <dbReference type="Pfam" id="PF01494"/>
    </source>
</evidence>
<protein>
    <submittedName>
        <fullName evidence="7">FAD binding domain protein</fullName>
    </submittedName>
</protein>
<dbReference type="GO" id="GO:0071949">
    <property type="term" value="F:FAD binding"/>
    <property type="evidence" value="ECO:0007669"/>
    <property type="project" value="InterPro"/>
</dbReference>
<evidence type="ECO:0000256" key="3">
    <source>
        <dbReference type="ARBA" id="ARBA00022827"/>
    </source>
</evidence>
<feature type="domain" description="FAD-binding" evidence="6">
    <location>
        <begin position="15"/>
        <end position="189"/>
    </location>
</feature>
<dbReference type="PANTHER" id="PTHR13789:SF236">
    <property type="entry name" value="MONOOXYGENASE, PUTATIVE (AFU_ORTHOLOGUE AFUA_6G12060)-RELATED"/>
    <property type="match status" value="1"/>
</dbReference>
<dbReference type="GeneID" id="37204483"/>
<evidence type="ECO:0000313" key="7">
    <source>
        <dbReference type="EMBL" id="RAL08585.1"/>
    </source>
</evidence>
<dbReference type="Gene3D" id="3.30.9.30">
    <property type="match status" value="1"/>
</dbReference>
<dbReference type="SUPFAM" id="SSF51905">
    <property type="entry name" value="FAD/NAD(P)-binding domain"/>
    <property type="match status" value="1"/>
</dbReference>
<keyword evidence="8" id="KW-1185">Reference proteome</keyword>
<name>A0A395HMU8_ASPHC</name>
<dbReference type="STRING" id="1450537.A0A395HMU8"/>
<feature type="domain" description="FAD-binding" evidence="6">
    <location>
        <begin position="336"/>
        <end position="396"/>
    </location>
</feature>
<dbReference type="PANTHER" id="PTHR13789">
    <property type="entry name" value="MONOOXYGENASE"/>
    <property type="match status" value="1"/>
</dbReference>
<reference evidence="7 8" key="1">
    <citation type="submission" date="2018-02" db="EMBL/GenBank/DDBJ databases">
        <title>The genomes of Aspergillus section Nigri reveals drivers in fungal speciation.</title>
        <authorList>
            <consortium name="DOE Joint Genome Institute"/>
            <person name="Vesth T.C."/>
            <person name="Nybo J."/>
            <person name="Theobald S."/>
            <person name="Brandl J."/>
            <person name="Frisvad J.C."/>
            <person name="Nielsen K.F."/>
            <person name="Lyhne E.K."/>
            <person name="Kogle M.E."/>
            <person name="Kuo A."/>
            <person name="Riley R."/>
            <person name="Clum A."/>
            <person name="Nolan M."/>
            <person name="Lipzen A."/>
            <person name="Salamov A."/>
            <person name="Henrissat B."/>
            <person name="Wiebenga A."/>
            <person name="De vries R.P."/>
            <person name="Grigoriev I.V."/>
            <person name="Mortensen U.H."/>
            <person name="Andersen M.R."/>
            <person name="Baker S.E."/>
        </authorList>
    </citation>
    <scope>NUCLEOTIDE SEQUENCE [LARGE SCALE GENOMIC DNA]</scope>
    <source>
        <strain evidence="7 8">CBS 101889</strain>
    </source>
</reference>
<dbReference type="InterPro" id="IPR036188">
    <property type="entry name" value="FAD/NAD-bd_sf"/>
</dbReference>
<dbReference type="AlphaFoldDB" id="A0A395HMU8"/>
<dbReference type="VEuPathDB" id="FungiDB:BO97DRAFT_472955"/>
<organism evidence="7 8">
    <name type="scientific">Aspergillus homomorphus (strain CBS 101889)</name>
    <dbReference type="NCBI Taxonomy" id="1450537"/>
    <lineage>
        <taxon>Eukaryota</taxon>
        <taxon>Fungi</taxon>
        <taxon>Dikarya</taxon>
        <taxon>Ascomycota</taxon>
        <taxon>Pezizomycotina</taxon>
        <taxon>Eurotiomycetes</taxon>
        <taxon>Eurotiomycetidae</taxon>
        <taxon>Eurotiales</taxon>
        <taxon>Aspergillaceae</taxon>
        <taxon>Aspergillus</taxon>
        <taxon>Aspergillus subgen. Circumdati</taxon>
    </lineage>
</organism>
<sequence>MAEPTTSNPPSTSPTVIIVGLGIAGLTAAIECQRRGFTVIGLEKKPDSKQLGDLIGLSGNGVQVIARWSHGAVAHALRATRSNNSSFEIYDIAGDLKGAAPYDPDDPAQGFVIRRNALVEALLQEARRLGVDLRYNVSIQQYWETDREAGVVTVSRRGGNGEEAQEEREEKLVADAVIAADGVHSTAREFVLHGAGADNGSQNDSATIKLRKSGGGIFRSHFDARLCAEDEKARWVLEGTEQNDRFRGYMGKEVGIVMGTTGNGEFVFWTCFHRDTPDSKAESWVQICSVDPVLEYIKDWPIGEQLSAVISRTPQGNCFNHLLLTSDPLPTWVSNKSRVMIIGDAAHPTLPHAGQGANQAIEDAAVVAISLELAGKKGDIPLGLKVAEKIRHKRATLIQEGSIVAQEISLKGGFDADNQEDSASTIPRQAWIYLHDCVEYTYKEFERAAAAVRDVTLVYVPTNVPEDGKYRYVDDFAADKEKK</sequence>
<dbReference type="Proteomes" id="UP000248961">
    <property type="component" value="Unassembled WGS sequence"/>
</dbReference>
<dbReference type="InterPro" id="IPR050493">
    <property type="entry name" value="FAD-dep_Monooxygenase_BioMet"/>
</dbReference>
<evidence type="ECO:0000313" key="8">
    <source>
        <dbReference type="Proteomes" id="UP000248961"/>
    </source>
</evidence>
<proteinExistence type="inferred from homology"/>
<dbReference type="OrthoDB" id="16820at2759"/>
<evidence type="ECO:0000256" key="5">
    <source>
        <dbReference type="ARBA" id="ARBA00023033"/>
    </source>
</evidence>
<evidence type="ECO:0000256" key="4">
    <source>
        <dbReference type="ARBA" id="ARBA00023002"/>
    </source>
</evidence>
<dbReference type="Pfam" id="PF01494">
    <property type="entry name" value="FAD_binding_3"/>
    <property type="match status" value="2"/>
</dbReference>
<keyword evidence="5" id="KW-0503">Monooxygenase</keyword>
<dbReference type="EMBL" id="KZ824312">
    <property type="protein sequence ID" value="RAL08585.1"/>
    <property type="molecule type" value="Genomic_DNA"/>
</dbReference>
<dbReference type="GO" id="GO:0004497">
    <property type="term" value="F:monooxygenase activity"/>
    <property type="evidence" value="ECO:0007669"/>
    <property type="project" value="UniProtKB-KW"/>
</dbReference>
<keyword evidence="4" id="KW-0560">Oxidoreductase</keyword>
<accession>A0A395HMU8</accession>
<dbReference type="RefSeq" id="XP_025547739.1">
    <property type="nucleotide sequence ID" value="XM_025700194.1"/>
</dbReference>
<keyword evidence="3" id="KW-0274">FAD</keyword>
<evidence type="ECO:0000256" key="1">
    <source>
        <dbReference type="ARBA" id="ARBA00007992"/>
    </source>
</evidence>
<comment type="similarity">
    <text evidence="1">Belongs to the paxM FAD-dependent monooxygenase family.</text>
</comment>
<dbReference type="PRINTS" id="PR00420">
    <property type="entry name" value="RNGMNOXGNASE"/>
</dbReference>